<organism evidence="3">
    <name type="scientific">freshwater metagenome</name>
    <dbReference type="NCBI Taxonomy" id="449393"/>
    <lineage>
        <taxon>unclassified sequences</taxon>
        <taxon>metagenomes</taxon>
        <taxon>ecological metagenomes</taxon>
    </lineage>
</organism>
<feature type="transmembrane region" description="Helical" evidence="2">
    <location>
        <begin position="274"/>
        <end position="297"/>
    </location>
</feature>
<proteinExistence type="predicted"/>
<feature type="transmembrane region" description="Helical" evidence="2">
    <location>
        <begin position="215"/>
        <end position="238"/>
    </location>
</feature>
<evidence type="ECO:0000256" key="2">
    <source>
        <dbReference type="SAM" id="Phobius"/>
    </source>
</evidence>
<evidence type="ECO:0000313" key="3">
    <source>
        <dbReference type="EMBL" id="CAB4705190.1"/>
    </source>
</evidence>
<protein>
    <submittedName>
        <fullName evidence="3">Unannotated protein</fullName>
    </submittedName>
</protein>
<accession>A0A6J6Q089</accession>
<sequence length="365" mass="38426">MTQPPGSYPPPGPPPPGQQRGGPSGQEPAWEAWGQLPPSTWQQPVAPPPGMLGAAHKPGAVPLRPLALGDIYDAAFRIIRFNPQATVGAAVLVAAVAMTIPVLATAVLTWTVDLSLQQGTFDDGSALGLVGSLGSFGLGSILQQIGLILVSGMTAHVVAAAAIGRRLSLGEAWGATAGRRWRLLGLSLLLMLLLLALLGGYALSYVPLVLLSDSVGLIVVYAVLSGPLLLCFLPWFWIRCYYLPATAMMIEDLGIRGAIGRGFRLTRRQFWRTFGLALLTAMVAGGAGYVLSIPFAFGGQVVAVLVDPQYSVLVLILTQALATVVSSAFIAPFTTAVASLQYLDLRIRTEAYDVELMTQAGITAR</sequence>
<feature type="transmembrane region" description="Helical" evidence="2">
    <location>
        <begin position="141"/>
        <end position="163"/>
    </location>
</feature>
<feature type="region of interest" description="Disordered" evidence="1">
    <location>
        <begin position="1"/>
        <end position="53"/>
    </location>
</feature>
<keyword evidence="2" id="KW-1133">Transmembrane helix</keyword>
<feature type="transmembrane region" description="Helical" evidence="2">
    <location>
        <begin position="87"/>
        <end position="112"/>
    </location>
</feature>
<reference evidence="3" key="1">
    <citation type="submission" date="2020-05" db="EMBL/GenBank/DDBJ databases">
        <authorList>
            <person name="Chiriac C."/>
            <person name="Salcher M."/>
            <person name="Ghai R."/>
            <person name="Kavagutti S V."/>
        </authorList>
    </citation>
    <scope>NUCLEOTIDE SEQUENCE</scope>
</reference>
<feature type="transmembrane region" description="Helical" evidence="2">
    <location>
        <begin position="183"/>
        <end position="203"/>
    </location>
</feature>
<feature type="transmembrane region" description="Helical" evidence="2">
    <location>
        <begin position="309"/>
        <end position="338"/>
    </location>
</feature>
<keyword evidence="2" id="KW-0812">Transmembrane</keyword>
<name>A0A6J6Q089_9ZZZZ</name>
<gene>
    <name evidence="3" type="ORF">UFOPK2579_01146</name>
</gene>
<dbReference type="EMBL" id="CAEZXR010000120">
    <property type="protein sequence ID" value="CAB4705190.1"/>
    <property type="molecule type" value="Genomic_DNA"/>
</dbReference>
<evidence type="ECO:0000256" key="1">
    <source>
        <dbReference type="SAM" id="MobiDB-lite"/>
    </source>
</evidence>
<dbReference type="AlphaFoldDB" id="A0A6J6Q089"/>
<feature type="compositionally biased region" description="Pro residues" evidence="1">
    <location>
        <begin position="1"/>
        <end position="17"/>
    </location>
</feature>
<keyword evidence="2" id="KW-0472">Membrane</keyword>